<feature type="compositionally biased region" description="Polar residues" evidence="1">
    <location>
        <begin position="37"/>
        <end position="48"/>
    </location>
</feature>
<dbReference type="EMBL" id="BLLK01000045">
    <property type="protein sequence ID" value="GFH51770.1"/>
    <property type="molecule type" value="Genomic_DNA"/>
</dbReference>
<name>A0AAD3H638_9STRA</name>
<comment type="caution">
    <text evidence="2">The sequence shown here is derived from an EMBL/GenBank/DDBJ whole genome shotgun (WGS) entry which is preliminary data.</text>
</comment>
<evidence type="ECO:0000313" key="3">
    <source>
        <dbReference type="Proteomes" id="UP001054902"/>
    </source>
</evidence>
<sequence>MNFETYVSKKEMENKASSVHDAANNINFQIEERQDQELSTFESESNATREGVSVDVGRGNPSFFSTTSRLRPPTPLSVNLDKPISQYLTKIQTSRSKNLKRLEHKKEAETKSIDRKGMLKELAKERRQKADTYTAKSNAVTRKAKQVENITISASTRSSFLSDKQSKFQQAQKAQEQMFTTSRQAKIDQKDTFNVEQSGTVERRNTLKSQTGERHLVQTRDRSYDKHHDERSAKKNDDEDDDDASVISIGGFLAESYRQVGAAIQGLF</sequence>
<protein>
    <submittedName>
        <fullName evidence="2">Uncharacterized protein</fullName>
    </submittedName>
</protein>
<feature type="compositionally biased region" description="Low complexity" evidence="1">
    <location>
        <begin position="167"/>
        <end position="177"/>
    </location>
</feature>
<evidence type="ECO:0000313" key="2">
    <source>
        <dbReference type="EMBL" id="GFH51770.1"/>
    </source>
</evidence>
<keyword evidence="3" id="KW-1185">Reference proteome</keyword>
<gene>
    <name evidence="2" type="ORF">CTEN210_08246</name>
</gene>
<feature type="region of interest" description="Disordered" evidence="1">
    <location>
        <begin position="1"/>
        <end position="20"/>
    </location>
</feature>
<reference evidence="2 3" key="1">
    <citation type="journal article" date="2021" name="Sci. Rep.">
        <title>The genome of the diatom Chaetoceros tenuissimus carries an ancient integrated fragment of an extant virus.</title>
        <authorList>
            <person name="Hongo Y."/>
            <person name="Kimura K."/>
            <person name="Takaki Y."/>
            <person name="Yoshida Y."/>
            <person name="Baba S."/>
            <person name="Kobayashi G."/>
            <person name="Nagasaki K."/>
            <person name="Hano T."/>
            <person name="Tomaru Y."/>
        </authorList>
    </citation>
    <scope>NUCLEOTIDE SEQUENCE [LARGE SCALE GENOMIC DNA]</scope>
    <source>
        <strain evidence="2 3">NIES-3715</strain>
    </source>
</reference>
<dbReference type="AlphaFoldDB" id="A0AAD3H638"/>
<evidence type="ECO:0000256" key="1">
    <source>
        <dbReference type="SAM" id="MobiDB-lite"/>
    </source>
</evidence>
<dbReference type="Proteomes" id="UP001054902">
    <property type="component" value="Unassembled WGS sequence"/>
</dbReference>
<feature type="region of interest" description="Disordered" evidence="1">
    <location>
        <begin position="36"/>
        <end position="78"/>
    </location>
</feature>
<feature type="compositionally biased region" description="Basic and acidic residues" evidence="1">
    <location>
        <begin position="201"/>
        <end position="237"/>
    </location>
</feature>
<proteinExistence type="predicted"/>
<organism evidence="2 3">
    <name type="scientific">Chaetoceros tenuissimus</name>
    <dbReference type="NCBI Taxonomy" id="426638"/>
    <lineage>
        <taxon>Eukaryota</taxon>
        <taxon>Sar</taxon>
        <taxon>Stramenopiles</taxon>
        <taxon>Ochrophyta</taxon>
        <taxon>Bacillariophyta</taxon>
        <taxon>Coscinodiscophyceae</taxon>
        <taxon>Chaetocerotophycidae</taxon>
        <taxon>Chaetocerotales</taxon>
        <taxon>Chaetocerotaceae</taxon>
        <taxon>Chaetoceros</taxon>
    </lineage>
</organism>
<accession>A0AAD3H638</accession>
<feature type="region of interest" description="Disordered" evidence="1">
    <location>
        <begin position="158"/>
        <end position="244"/>
    </location>
</feature>